<dbReference type="Gene3D" id="3.40.50.1820">
    <property type="entry name" value="alpha/beta hydrolase"/>
    <property type="match status" value="2"/>
</dbReference>
<keyword evidence="6" id="KW-1185">Reference proteome</keyword>
<dbReference type="Proteomes" id="UP000225379">
    <property type="component" value="Unassembled WGS sequence"/>
</dbReference>
<name>A0A2B8BJ85_9PROT</name>
<comment type="caution">
    <text evidence="5">The sequence shown here is derived from an EMBL/GenBank/DDBJ whole genome shotgun (WGS) entry which is preliminary data.</text>
</comment>
<evidence type="ECO:0000313" key="6">
    <source>
        <dbReference type="Proteomes" id="UP000225379"/>
    </source>
</evidence>
<evidence type="ECO:0000256" key="2">
    <source>
        <dbReference type="ARBA" id="ARBA00022525"/>
    </source>
</evidence>
<evidence type="ECO:0000256" key="3">
    <source>
        <dbReference type="SAM" id="MobiDB-lite"/>
    </source>
</evidence>
<organism evidence="5 6">
    <name type="scientific">Azospirillum palustre</name>
    <dbReference type="NCBI Taxonomy" id="2044885"/>
    <lineage>
        <taxon>Bacteria</taxon>
        <taxon>Pseudomonadati</taxon>
        <taxon>Pseudomonadota</taxon>
        <taxon>Alphaproteobacteria</taxon>
        <taxon>Rhodospirillales</taxon>
        <taxon>Azospirillaceae</taxon>
        <taxon>Azospirillum</taxon>
    </lineage>
</organism>
<keyword evidence="2" id="KW-0964">Secreted</keyword>
<feature type="compositionally biased region" description="Polar residues" evidence="3">
    <location>
        <begin position="836"/>
        <end position="846"/>
    </location>
</feature>
<dbReference type="InterPro" id="IPR002921">
    <property type="entry name" value="Fungal_lipase-type"/>
</dbReference>
<dbReference type="InterPro" id="IPR050392">
    <property type="entry name" value="Collagen/C1q_domain"/>
</dbReference>
<protein>
    <recommendedName>
        <fullName evidence="4">Fungal lipase-type domain-containing protein</fullName>
    </recommendedName>
</protein>
<feature type="domain" description="Fungal lipase-type" evidence="4">
    <location>
        <begin position="359"/>
        <end position="466"/>
    </location>
</feature>
<dbReference type="OrthoDB" id="5522031at2"/>
<evidence type="ECO:0000313" key="5">
    <source>
        <dbReference type="EMBL" id="PGH57287.1"/>
    </source>
</evidence>
<sequence>MGSVSQYSATTANALLDLVDIAGGDLSQAYLPATLNLVTTFANGSVTSGGGQGLLATGTVAGIDGPVAVLAVGVNWPAFISFFEQSFLATTTAPPYLNVGGTTSLIALGYSLAYNAIHTQIWAAVAKLKLVPGFASNVPLLVVGMGPAGPLAQMAALDLRPGQTGPDGSGGSMTSPVGTAGCYSFSTPAYGNASYAAAVTTALGSVFLCNLDGIDFYPSITGAPAEFAFSGAAQTLTASVPASDVPWLERTPAFYQTAYGAPQPQLAGGGTVTPVPGYSGDLAYTLALLTTATYGRFQHPDLPQPLPSGYTRAADVVVNGVTWASIYSSGDRTVVASRGACSWIELLAFMGNGSLLPLPWFTSGGRILQGLYNFYPGYAAALFTALSAVPGVAGKPLVFAGHDFGGALAALAAYNLALVPYGGIPSATAVYGFGTVRFGDYAFQSAYQSALGSVSYQLLRPNDVIAANQGLSLMAPLPTTMRLSGGMLSPVNSTTGHTLALYTSLLNPQASAGAQSFAMHGPVAALPANARRLGLLAVTAAPRIVTAGGPEPTPFLSRMTEFYGLHPGHLSGPVLDTANHQGRIVLSADPRVSTLAPAQVFAGGSRVFAAGSIIVRAGQTLHVGSPGSPPLRLVARSILLEPGATLSVESSVHLTVGTMTAMAAGGTTVNLHVTGSNGYDGYPGSQGARGAQGAPGYPGGNGGAGSAGAPGSNGDLPSYVSFFISVISGTFVVRVTGGQGGNGGQGGAGGAGGTGTPGGYGGSGGNGGRGGNGGNGSSILVQYEMMEPGTVVTLQDFGGLRGAGGDAGAGGAGGAGSPPGPSGNPGLPGLSGQPGTPSTLQFVPFS</sequence>
<feature type="compositionally biased region" description="Low complexity" evidence="3">
    <location>
        <begin position="824"/>
        <end position="835"/>
    </location>
</feature>
<feature type="region of interest" description="Disordered" evidence="3">
    <location>
        <begin position="803"/>
        <end position="846"/>
    </location>
</feature>
<dbReference type="SUPFAM" id="SSF53474">
    <property type="entry name" value="alpha/beta-Hydrolases"/>
    <property type="match status" value="1"/>
</dbReference>
<proteinExistence type="predicted"/>
<dbReference type="AlphaFoldDB" id="A0A2B8BJ85"/>
<reference evidence="6" key="1">
    <citation type="submission" date="2017-10" db="EMBL/GenBank/DDBJ databases">
        <authorList>
            <person name="Kravchenko I.K."/>
            <person name="Grouzdev D.S."/>
        </authorList>
    </citation>
    <scope>NUCLEOTIDE SEQUENCE [LARGE SCALE GENOMIC DNA]</scope>
    <source>
        <strain evidence="6">B2</strain>
    </source>
</reference>
<feature type="region of interest" description="Disordered" evidence="3">
    <location>
        <begin position="741"/>
        <end position="773"/>
    </location>
</feature>
<feature type="compositionally biased region" description="Low complexity" evidence="3">
    <location>
        <begin position="683"/>
        <end position="695"/>
    </location>
</feature>
<dbReference type="PANTHER" id="PTHR15427:SF33">
    <property type="entry name" value="COLLAGEN IV NC1 DOMAIN-CONTAINING PROTEIN"/>
    <property type="match status" value="1"/>
</dbReference>
<feature type="region of interest" description="Disordered" evidence="3">
    <location>
        <begin position="682"/>
        <end position="709"/>
    </location>
</feature>
<dbReference type="RefSeq" id="WP_098736739.1">
    <property type="nucleotide sequence ID" value="NZ_PDKW01000040.1"/>
</dbReference>
<evidence type="ECO:0000256" key="1">
    <source>
        <dbReference type="ARBA" id="ARBA00004613"/>
    </source>
</evidence>
<dbReference type="Pfam" id="PF01764">
    <property type="entry name" value="Lipase_3"/>
    <property type="match status" value="1"/>
</dbReference>
<gene>
    <name evidence="5" type="ORF">CRT60_12580</name>
</gene>
<feature type="compositionally biased region" description="Gly residues" evidence="3">
    <location>
        <begin position="696"/>
        <end position="708"/>
    </location>
</feature>
<accession>A0A2B8BJ85</accession>
<dbReference type="GO" id="GO:0006629">
    <property type="term" value="P:lipid metabolic process"/>
    <property type="evidence" value="ECO:0007669"/>
    <property type="project" value="InterPro"/>
</dbReference>
<evidence type="ECO:0000259" key="4">
    <source>
        <dbReference type="Pfam" id="PF01764"/>
    </source>
</evidence>
<feature type="compositionally biased region" description="Gly residues" evidence="3">
    <location>
        <begin position="803"/>
        <end position="817"/>
    </location>
</feature>
<dbReference type="InterPro" id="IPR029058">
    <property type="entry name" value="AB_hydrolase_fold"/>
</dbReference>
<dbReference type="PANTHER" id="PTHR15427">
    <property type="entry name" value="EMILIN ELASTIN MICROFIBRIL INTERFACE-LOCATED PROTEIN ELASTIN MICROFIBRIL INTERFACER"/>
    <property type="match status" value="1"/>
</dbReference>
<dbReference type="EMBL" id="PDKW01000040">
    <property type="protein sequence ID" value="PGH57287.1"/>
    <property type="molecule type" value="Genomic_DNA"/>
</dbReference>
<comment type="subcellular location">
    <subcellularLocation>
        <location evidence="1">Secreted</location>
    </subcellularLocation>
</comment>